<evidence type="ECO:0000313" key="1">
    <source>
        <dbReference type="EMBL" id="EJK51717.1"/>
    </source>
</evidence>
<proteinExistence type="predicted"/>
<dbReference type="AlphaFoldDB" id="K0RYM4"/>
<name>K0RYM4_THAOC</name>
<accession>K0RYM4</accession>
<sequence length="200" mass="21271">MANTAVYSSFIYHLLFVAESGQNQHMAMALGPVIHQYRTDGQVQGIGGRRTSMRTITIRPTAGGPVVEATIETEYAAHETSGRGTCEHVQALSSLTRLAPPTPTVTEAETLDMLRSILRPRLGGKQRLKRHQVNQTSRRRVAGVTARVPLATQERFAAFLYQSDSGGQVCCGSAAVAAARSAAVSICGGFIGRGDGVSNS</sequence>
<reference evidence="1 2" key="1">
    <citation type="journal article" date="2012" name="Genome Biol.">
        <title>Genome and low-iron response of an oceanic diatom adapted to chronic iron limitation.</title>
        <authorList>
            <person name="Lommer M."/>
            <person name="Specht M."/>
            <person name="Roy A.S."/>
            <person name="Kraemer L."/>
            <person name="Andreson R."/>
            <person name="Gutowska M.A."/>
            <person name="Wolf J."/>
            <person name="Bergner S.V."/>
            <person name="Schilhabel M.B."/>
            <person name="Klostermeier U.C."/>
            <person name="Beiko R.G."/>
            <person name="Rosenstiel P."/>
            <person name="Hippler M."/>
            <person name="Laroche J."/>
        </authorList>
    </citation>
    <scope>NUCLEOTIDE SEQUENCE [LARGE SCALE GENOMIC DNA]</scope>
    <source>
        <strain evidence="1 2">CCMP1005</strain>
    </source>
</reference>
<evidence type="ECO:0000313" key="2">
    <source>
        <dbReference type="Proteomes" id="UP000266841"/>
    </source>
</evidence>
<dbReference type="Proteomes" id="UP000266841">
    <property type="component" value="Unassembled WGS sequence"/>
</dbReference>
<protein>
    <submittedName>
        <fullName evidence="1">Uncharacterized protein</fullName>
    </submittedName>
</protein>
<organism evidence="1 2">
    <name type="scientific">Thalassiosira oceanica</name>
    <name type="common">Marine diatom</name>
    <dbReference type="NCBI Taxonomy" id="159749"/>
    <lineage>
        <taxon>Eukaryota</taxon>
        <taxon>Sar</taxon>
        <taxon>Stramenopiles</taxon>
        <taxon>Ochrophyta</taxon>
        <taxon>Bacillariophyta</taxon>
        <taxon>Coscinodiscophyceae</taxon>
        <taxon>Thalassiosirophycidae</taxon>
        <taxon>Thalassiosirales</taxon>
        <taxon>Thalassiosiraceae</taxon>
        <taxon>Thalassiosira</taxon>
    </lineage>
</organism>
<gene>
    <name evidence="1" type="ORF">THAOC_29086</name>
</gene>
<dbReference type="EMBL" id="AGNL01041148">
    <property type="protein sequence ID" value="EJK51717.1"/>
    <property type="molecule type" value="Genomic_DNA"/>
</dbReference>
<comment type="caution">
    <text evidence="1">The sequence shown here is derived from an EMBL/GenBank/DDBJ whole genome shotgun (WGS) entry which is preliminary data.</text>
</comment>
<keyword evidence="2" id="KW-1185">Reference proteome</keyword>
<feature type="non-terminal residue" evidence="1">
    <location>
        <position position="200"/>
    </location>
</feature>